<sequence>MGIGSVAVGPPSLSGYPPERSLPPQITCSPQWLSCPLEQPSPPPHKTYARLSSHYDVNLAPVTGRYDWCAPPPTSEVGWREARASRRASPARSPASQGDVVCPDGKPIPRASLIRRGSYQHHKELKAAQGVKITAQGLEHAIAGTALYVVGPDDDLEDVKELAMHDMKTIGTPICIPSRDFIDIGRIASIEINHKQVDVAKKGHKVAIKIIGSNPEEQQKMYGRHFEIEDELVSHISRKAIDILKADYRDELSNEEWLLVLKLKKLFKIP</sequence>
<dbReference type="PANTHER" id="PTHR43381">
    <property type="entry name" value="TRANSLATION INITIATION FACTOR IF-2-RELATED"/>
    <property type="match status" value="1"/>
</dbReference>
<keyword evidence="1" id="KW-0547">Nucleotide-binding</keyword>
<dbReference type="GO" id="GO:0005739">
    <property type="term" value="C:mitochondrion"/>
    <property type="evidence" value="ECO:0007669"/>
    <property type="project" value="TreeGrafter"/>
</dbReference>
<dbReference type="PANTHER" id="PTHR43381:SF4">
    <property type="entry name" value="EUKARYOTIC TRANSLATION INITIATION FACTOR 5B"/>
    <property type="match status" value="1"/>
</dbReference>
<dbReference type="InterPro" id="IPR009000">
    <property type="entry name" value="Transl_B-barrel_sf"/>
</dbReference>
<feature type="compositionally biased region" description="Low complexity" evidence="3">
    <location>
        <begin position="87"/>
        <end position="96"/>
    </location>
</feature>
<accession>A0A843VDM0</accession>
<evidence type="ECO:0000256" key="2">
    <source>
        <dbReference type="ARBA" id="ARBA00023134"/>
    </source>
</evidence>
<dbReference type="Gene3D" id="2.40.30.10">
    <property type="entry name" value="Translation factors"/>
    <property type="match status" value="2"/>
</dbReference>
<evidence type="ECO:0000256" key="1">
    <source>
        <dbReference type="ARBA" id="ARBA00022741"/>
    </source>
</evidence>
<evidence type="ECO:0000256" key="3">
    <source>
        <dbReference type="SAM" id="MobiDB-lite"/>
    </source>
</evidence>
<reference evidence="4" key="1">
    <citation type="submission" date="2017-07" db="EMBL/GenBank/DDBJ databases">
        <title>Taro Niue Genome Assembly and Annotation.</title>
        <authorList>
            <person name="Atibalentja N."/>
            <person name="Keating K."/>
            <person name="Fields C.J."/>
        </authorList>
    </citation>
    <scope>NUCLEOTIDE SEQUENCE</scope>
    <source>
        <strain evidence="4">Niue_2</strain>
        <tissue evidence="4">Leaf</tissue>
    </source>
</reference>
<dbReference type="InterPro" id="IPR015760">
    <property type="entry name" value="TIF_IF2"/>
</dbReference>
<dbReference type="GO" id="GO:0003743">
    <property type="term" value="F:translation initiation factor activity"/>
    <property type="evidence" value="ECO:0007669"/>
    <property type="project" value="TreeGrafter"/>
</dbReference>
<feature type="region of interest" description="Disordered" evidence="3">
    <location>
        <begin position="1"/>
        <end position="23"/>
    </location>
</feature>
<keyword evidence="2" id="KW-0342">GTP-binding</keyword>
<feature type="region of interest" description="Disordered" evidence="3">
    <location>
        <begin position="83"/>
        <end position="107"/>
    </location>
</feature>
<dbReference type="OrthoDB" id="4928at2759"/>
<dbReference type="AlphaFoldDB" id="A0A843VDM0"/>
<dbReference type="EMBL" id="NMUH01001160">
    <property type="protein sequence ID" value="MQL89569.1"/>
    <property type="molecule type" value="Genomic_DNA"/>
</dbReference>
<keyword evidence="5" id="KW-1185">Reference proteome</keyword>
<evidence type="ECO:0000313" key="4">
    <source>
        <dbReference type="EMBL" id="MQL89569.1"/>
    </source>
</evidence>
<name>A0A843VDM0_COLES</name>
<proteinExistence type="predicted"/>
<dbReference type="GO" id="GO:0005525">
    <property type="term" value="F:GTP binding"/>
    <property type="evidence" value="ECO:0007669"/>
    <property type="project" value="UniProtKB-KW"/>
</dbReference>
<gene>
    <name evidence="4" type="ORF">Taro_022149</name>
</gene>
<dbReference type="SUPFAM" id="SSF50447">
    <property type="entry name" value="Translation proteins"/>
    <property type="match status" value="2"/>
</dbReference>
<comment type="caution">
    <text evidence="4">The sequence shown here is derived from an EMBL/GenBank/DDBJ whole genome shotgun (WGS) entry which is preliminary data.</text>
</comment>
<dbReference type="Proteomes" id="UP000652761">
    <property type="component" value="Unassembled WGS sequence"/>
</dbReference>
<organism evidence="4 5">
    <name type="scientific">Colocasia esculenta</name>
    <name type="common">Wild taro</name>
    <name type="synonym">Arum esculentum</name>
    <dbReference type="NCBI Taxonomy" id="4460"/>
    <lineage>
        <taxon>Eukaryota</taxon>
        <taxon>Viridiplantae</taxon>
        <taxon>Streptophyta</taxon>
        <taxon>Embryophyta</taxon>
        <taxon>Tracheophyta</taxon>
        <taxon>Spermatophyta</taxon>
        <taxon>Magnoliopsida</taxon>
        <taxon>Liliopsida</taxon>
        <taxon>Araceae</taxon>
        <taxon>Aroideae</taxon>
        <taxon>Colocasieae</taxon>
        <taxon>Colocasia</taxon>
    </lineage>
</organism>
<protein>
    <submittedName>
        <fullName evidence="4">Uncharacterized protein</fullName>
    </submittedName>
</protein>
<evidence type="ECO:0000313" key="5">
    <source>
        <dbReference type="Proteomes" id="UP000652761"/>
    </source>
</evidence>